<keyword evidence="1" id="KW-0472">Membrane</keyword>
<feature type="transmembrane region" description="Helical" evidence="1">
    <location>
        <begin position="45"/>
        <end position="65"/>
    </location>
</feature>
<feature type="transmembrane region" description="Helical" evidence="1">
    <location>
        <begin position="12"/>
        <end position="33"/>
    </location>
</feature>
<accession>A0A840RE09</accession>
<name>A0A840RE09_9NEIS</name>
<comment type="caution">
    <text evidence="2">The sequence shown here is derived from an EMBL/GenBank/DDBJ whole genome shotgun (WGS) entry which is preliminary data.</text>
</comment>
<keyword evidence="3" id="KW-1185">Reference proteome</keyword>
<feature type="transmembrane region" description="Helical" evidence="1">
    <location>
        <begin position="77"/>
        <end position="97"/>
    </location>
</feature>
<evidence type="ECO:0008006" key="4">
    <source>
        <dbReference type="Google" id="ProtNLM"/>
    </source>
</evidence>
<evidence type="ECO:0000313" key="3">
    <source>
        <dbReference type="Proteomes" id="UP000543030"/>
    </source>
</evidence>
<organism evidence="2 3">
    <name type="scientific">Silvimonas terrae</name>
    <dbReference type="NCBI Taxonomy" id="300266"/>
    <lineage>
        <taxon>Bacteria</taxon>
        <taxon>Pseudomonadati</taxon>
        <taxon>Pseudomonadota</taxon>
        <taxon>Betaproteobacteria</taxon>
        <taxon>Neisseriales</taxon>
        <taxon>Chitinibacteraceae</taxon>
        <taxon>Silvimonas</taxon>
    </lineage>
</organism>
<proteinExistence type="predicted"/>
<dbReference type="AlphaFoldDB" id="A0A840RE09"/>
<keyword evidence="1" id="KW-1133">Transmembrane helix</keyword>
<dbReference type="EMBL" id="JACHHN010000004">
    <property type="protein sequence ID" value="MBB5191565.1"/>
    <property type="molecule type" value="Genomic_DNA"/>
</dbReference>
<gene>
    <name evidence="2" type="ORF">HNQ50_002295</name>
</gene>
<sequence>MLRRLKAAGVHLLISLIIFSLIIGLFLHFFYPWPYYEINGLFQGLRITAGVDIILGPLLTALVFAAGKSRRALRFDFSMIALVQIGALAYGIVTLYAQRPYISAFLDRGFQTVRVSDLKLDPALRAHIEQLHGQAAVQPPLLAVRPPKDGEEGAMMFITEMTSSGFPAEFTSRLEPVTAHWAQIVPAALALPAKLPADRQSIVDEFVKAHQIALPDLALFPLKGPFEERMVAFTRKDGQFVGYLNLEPGNYGSAAPRKHG</sequence>
<keyword evidence="1" id="KW-0812">Transmembrane</keyword>
<dbReference type="Proteomes" id="UP000543030">
    <property type="component" value="Unassembled WGS sequence"/>
</dbReference>
<protein>
    <recommendedName>
        <fullName evidence="4">Pilus assembly protein</fullName>
    </recommendedName>
</protein>
<evidence type="ECO:0000256" key="1">
    <source>
        <dbReference type="SAM" id="Phobius"/>
    </source>
</evidence>
<evidence type="ECO:0000313" key="2">
    <source>
        <dbReference type="EMBL" id="MBB5191565.1"/>
    </source>
</evidence>
<dbReference type="RefSeq" id="WP_184100706.1">
    <property type="nucleotide sequence ID" value="NZ_JACHHN010000004.1"/>
</dbReference>
<reference evidence="2 3" key="1">
    <citation type="submission" date="2020-08" db="EMBL/GenBank/DDBJ databases">
        <title>Genomic Encyclopedia of Type Strains, Phase IV (KMG-IV): sequencing the most valuable type-strain genomes for metagenomic binning, comparative biology and taxonomic classification.</title>
        <authorList>
            <person name="Goeker M."/>
        </authorList>
    </citation>
    <scope>NUCLEOTIDE SEQUENCE [LARGE SCALE GENOMIC DNA]</scope>
    <source>
        <strain evidence="2 3">DSM 18233</strain>
    </source>
</reference>